<feature type="transmembrane region" description="Helical" evidence="2">
    <location>
        <begin position="919"/>
        <end position="941"/>
    </location>
</feature>
<feature type="region of interest" description="Disordered" evidence="1">
    <location>
        <begin position="416"/>
        <end position="473"/>
    </location>
</feature>
<feature type="compositionally biased region" description="Basic and acidic residues" evidence="1">
    <location>
        <begin position="63"/>
        <end position="84"/>
    </location>
</feature>
<evidence type="ECO:0000256" key="1">
    <source>
        <dbReference type="SAM" id="MobiDB-lite"/>
    </source>
</evidence>
<keyword evidence="2" id="KW-1133">Transmembrane helix</keyword>
<feature type="compositionally biased region" description="Acidic residues" evidence="1">
    <location>
        <begin position="987"/>
        <end position="1000"/>
    </location>
</feature>
<feature type="compositionally biased region" description="Low complexity" evidence="1">
    <location>
        <begin position="458"/>
        <end position="473"/>
    </location>
</feature>
<proteinExistence type="predicted"/>
<feature type="transmembrane region" description="Helical" evidence="2">
    <location>
        <begin position="741"/>
        <end position="762"/>
    </location>
</feature>
<feature type="compositionally biased region" description="Low complexity" evidence="1">
    <location>
        <begin position="433"/>
        <end position="451"/>
    </location>
</feature>
<feature type="transmembrane region" description="Helical" evidence="2">
    <location>
        <begin position="953"/>
        <end position="975"/>
    </location>
</feature>
<gene>
    <name evidence="3" type="ORF">IFR04_014434</name>
</gene>
<dbReference type="GO" id="GO:0046873">
    <property type="term" value="F:metal ion transmembrane transporter activity"/>
    <property type="evidence" value="ECO:0007669"/>
    <property type="project" value="InterPro"/>
</dbReference>
<keyword evidence="4" id="KW-1185">Reference proteome</keyword>
<comment type="caution">
    <text evidence="3">The sequence shown here is derived from an EMBL/GenBank/DDBJ whole genome shotgun (WGS) entry which is preliminary data.</text>
</comment>
<evidence type="ECO:0000313" key="3">
    <source>
        <dbReference type="EMBL" id="KAG4412439.1"/>
    </source>
</evidence>
<feature type="region of interest" description="Disordered" evidence="1">
    <location>
        <begin position="1"/>
        <end position="162"/>
    </location>
</feature>
<feature type="transmembrane region" description="Helical" evidence="2">
    <location>
        <begin position="843"/>
        <end position="863"/>
    </location>
</feature>
<keyword evidence="2" id="KW-0472">Membrane</keyword>
<organism evidence="3 4">
    <name type="scientific">Cadophora malorum</name>
    <dbReference type="NCBI Taxonomy" id="108018"/>
    <lineage>
        <taxon>Eukaryota</taxon>
        <taxon>Fungi</taxon>
        <taxon>Dikarya</taxon>
        <taxon>Ascomycota</taxon>
        <taxon>Pezizomycotina</taxon>
        <taxon>Leotiomycetes</taxon>
        <taxon>Helotiales</taxon>
        <taxon>Ploettnerulaceae</taxon>
        <taxon>Cadophora</taxon>
    </lineage>
</organism>
<dbReference type="Pfam" id="PF01544">
    <property type="entry name" value="CorA"/>
    <property type="match status" value="1"/>
</dbReference>
<evidence type="ECO:0008006" key="5">
    <source>
        <dbReference type="Google" id="ProtNLM"/>
    </source>
</evidence>
<evidence type="ECO:0000313" key="4">
    <source>
        <dbReference type="Proteomes" id="UP000664132"/>
    </source>
</evidence>
<dbReference type="Gene3D" id="1.20.58.340">
    <property type="entry name" value="Magnesium transport protein CorA, transmembrane region"/>
    <property type="match status" value="1"/>
</dbReference>
<feature type="compositionally biased region" description="Low complexity" evidence="1">
    <location>
        <begin position="85"/>
        <end position="98"/>
    </location>
</feature>
<dbReference type="EMBL" id="JAFJYH010000378">
    <property type="protein sequence ID" value="KAG4412439.1"/>
    <property type="molecule type" value="Genomic_DNA"/>
</dbReference>
<accession>A0A8H7W6A8</accession>
<keyword evidence="2" id="KW-0812">Transmembrane</keyword>
<feature type="compositionally biased region" description="Basic residues" evidence="1">
    <location>
        <begin position="418"/>
        <end position="428"/>
    </location>
</feature>
<feature type="transmembrane region" description="Helical" evidence="2">
    <location>
        <begin position="870"/>
        <end position="891"/>
    </location>
</feature>
<sequence>MADPSVLATSEAHMSGALQDSEADSTQDGQPLVAQEQHVVSAEQDPTSGQLREGPGSFLAREGPSEAERRESSRQNAIPHEHNSVSESSAASKSNLESTVTIANAPLVPESRSEPYPTIVSPLGRSGPPPPPINSAGLPLHCRTPAQHGTSGPPPPPVTTSGRRTAHRILTQSRGSALAPLCRNPEEKDIYFDHLSDYQINENYERVIQRVAGISERLKRGRFRKPARLYSGRIGLVDYTSSREIWHRVWDENKDAPPGSPFPFSRFLNSNTSGLTRRLIVIEDVYPSIITFLVGRFGVSPEFIEEHLTNSGYGGSNFNDRDPKNWKTSGMKKSYASMKWFRPAWRLPLAPFSKKQLDDLLDPDLGTLNFPRGKLRASTVEVGSNIFRSEWDLRTDPRATNLILLLDPLPALKEHSVRYRKSGRQGRRRGSDATETSSSQTTDSSSLLTDMESGETNTSGTSQTMHSSQSSTQVHRRHAESLGWIKFLPEWLLKLLKLDVYPSTARTESIITPKPTRSIIVHIGSRVPLEVTLEESILSRKLADELRSKLNDTSPTFTTFGSYLEDGASVSHDSHFGPLNPLYGIVWRDIEGVLRILQDILDAIDIDILDDDKMEARLAIWRKILTRAQLELPQIKKSMVQFFNFLFPEDQSLHSEGLATVAASDPGMQRCLDAIDEMLLRLQSASSSLTSNMALLDSRRSIAEAQSITRLTELAFLFIPLTFAATIFGMEIEPFKDPAPLSTFIILAVALSGFSYAARLAIRSSWLIGIRYSSKESIKQYADRQQHPVQGGNIPSTLALQWLCQLVWDHLRNATSAISAFLVLVAVVPFSLLWRLLSPFEILLKPLVCIGLICVLPLSILWTRELNHEIQVALTVASVSSISIFVFVSFWRASDSATRRALPELLKREYELFKDGDSVLFWLTLWVGSACVFIIPIALLWSTSTNPGIKAALMAALGLIFFAICATYGIFRLVYVSREEGFSDTDSGSDSDVDESVIDD</sequence>
<dbReference type="AlphaFoldDB" id="A0A8H7W6A8"/>
<dbReference type="OrthoDB" id="3231000at2759"/>
<feature type="transmembrane region" description="Helical" evidence="2">
    <location>
        <begin position="817"/>
        <end position="837"/>
    </location>
</feature>
<dbReference type="InterPro" id="IPR002523">
    <property type="entry name" value="MgTranspt_CorA/ZnTranspt_ZntB"/>
</dbReference>
<reference evidence="3" key="1">
    <citation type="submission" date="2021-02" db="EMBL/GenBank/DDBJ databases">
        <title>Genome sequence Cadophora malorum strain M34.</title>
        <authorList>
            <person name="Stefanovic E."/>
            <person name="Vu D."/>
            <person name="Scully C."/>
            <person name="Dijksterhuis J."/>
            <person name="Roader J."/>
            <person name="Houbraken J."/>
        </authorList>
    </citation>
    <scope>NUCLEOTIDE SEQUENCE</scope>
    <source>
        <strain evidence="3">M34</strain>
    </source>
</reference>
<protein>
    <recommendedName>
        <fullName evidence="5">Cora-domain-containing protein</fullName>
    </recommendedName>
</protein>
<dbReference type="Proteomes" id="UP000664132">
    <property type="component" value="Unassembled WGS sequence"/>
</dbReference>
<dbReference type="GO" id="GO:0016020">
    <property type="term" value="C:membrane"/>
    <property type="evidence" value="ECO:0007669"/>
    <property type="project" value="InterPro"/>
</dbReference>
<name>A0A8H7W6A8_9HELO</name>
<feature type="region of interest" description="Disordered" evidence="1">
    <location>
        <begin position="981"/>
        <end position="1000"/>
    </location>
</feature>
<evidence type="ECO:0000256" key="2">
    <source>
        <dbReference type="SAM" id="Phobius"/>
    </source>
</evidence>